<feature type="domain" description="FAD-binding" evidence="4">
    <location>
        <begin position="276"/>
        <end position="319"/>
    </location>
</feature>
<dbReference type="EMBL" id="GL833124">
    <property type="protein sequence ID" value="EGB10209.1"/>
    <property type="molecule type" value="Genomic_DNA"/>
</dbReference>
<reference evidence="5 6" key="1">
    <citation type="journal article" date="2011" name="Proc. Natl. Acad. Sci. U.S.A.">
        <title>Niche of harmful alga Aureococcus anophagefferens revealed through ecogenomics.</title>
        <authorList>
            <person name="Gobler C.J."/>
            <person name="Berry D.L."/>
            <person name="Dyhrman S.T."/>
            <person name="Wilhelm S.W."/>
            <person name="Salamov A."/>
            <person name="Lobanov A.V."/>
            <person name="Zhang Y."/>
            <person name="Collier J.L."/>
            <person name="Wurch L.L."/>
            <person name="Kustka A.B."/>
            <person name="Dill B.D."/>
            <person name="Shah M."/>
            <person name="VerBerkmoes N.C."/>
            <person name="Kuo A."/>
            <person name="Terry A."/>
            <person name="Pangilinan J."/>
            <person name="Lindquist E.A."/>
            <person name="Lucas S."/>
            <person name="Paulsen I.T."/>
            <person name="Hattenrath-Lehmann T.K."/>
            <person name="Talmage S.C."/>
            <person name="Walker E.A."/>
            <person name="Koch F."/>
            <person name="Burson A.M."/>
            <person name="Marcoval M.A."/>
            <person name="Tang Y.Z."/>
            <person name="Lecleir G.R."/>
            <person name="Coyne K.J."/>
            <person name="Berg G.M."/>
            <person name="Bertrand E.M."/>
            <person name="Saito M.A."/>
            <person name="Gladyshev V.N."/>
            <person name="Grigoriev I.V."/>
        </authorList>
    </citation>
    <scope>NUCLEOTIDE SEQUENCE [LARGE SCALE GENOMIC DNA]</scope>
    <source>
        <strain evidence="6">CCMP 1984</strain>
    </source>
</reference>
<dbReference type="OrthoDB" id="655030at2759"/>
<dbReference type="PANTHER" id="PTHR13789:SF309">
    <property type="entry name" value="PUTATIVE (AFU_ORTHOLOGUE AFUA_6G14510)-RELATED"/>
    <property type="match status" value="1"/>
</dbReference>
<dbReference type="InterPro" id="IPR036188">
    <property type="entry name" value="FAD/NAD-bd_sf"/>
</dbReference>
<dbReference type="PRINTS" id="PR00420">
    <property type="entry name" value="RNGMNOXGNASE"/>
</dbReference>
<organism evidence="6">
    <name type="scientific">Aureococcus anophagefferens</name>
    <name type="common">Harmful bloom alga</name>
    <dbReference type="NCBI Taxonomy" id="44056"/>
    <lineage>
        <taxon>Eukaryota</taxon>
        <taxon>Sar</taxon>
        <taxon>Stramenopiles</taxon>
        <taxon>Ochrophyta</taxon>
        <taxon>Pelagophyceae</taxon>
        <taxon>Pelagomonadales</taxon>
        <taxon>Pelagomonadaceae</taxon>
        <taxon>Aureococcus</taxon>
    </lineage>
</organism>
<evidence type="ECO:0000256" key="1">
    <source>
        <dbReference type="ARBA" id="ARBA00023002"/>
    </source>
</evidence>
<keyword evidence="2" id="KW-0503">Monooxygenase</keyword>
<dbReference type="GO" id="GO:0071949">
    <property type="term" value="F:FAD binding"/>
    <property type="evidence" value="ECO:0007669"/>
    <property type="project" value="InterPro"/>
</dbReference>
<dbReference type="GO" id="GO:0004497">
    <property type="term" value="F:monooxygenase activity"/>
    <property type="evidence" value="ECO:0007669"/>
    <property type="project" value="UniProtKB-KW"/>
</dbReference>
<evidence type="ECO:0000259" key="4">
    <source>
        <dbReference type="Pfam" id="PF01494"/>
    </source>
</evidence>
<dbReference type="Gene3D" id="3.30.9.30">
    <property type="match status" value="1"/>
</dbReference>
<dbReference type="InterPro" id="IPR050493">
    <property type="entry name" value="FAD-dep_Monooxygenase_BioMet"/>
</dbReference>
<dbReference type="GeneID" id="20224061"/>
<gene>
    <name evidence="5" type="ORF">AURANDRAFT_62822</name>
</gene>
<name>F0Y370_AURAN</name>
<protein>
    <recommendedName>
        <fullName evidence="4">FAD-binding domain-containing protein</fullName>
    </recommendedName>
</protein>
<proteinExistence type="predicted"/>
<keyword evidence="1" id="KW-0560">Oxidoreductase</keyword>
<dbReference type="SUPFAM" id="SSF51905">
    <property type="entry name" value="FAD/NAD(P)-binding domain"/>
    <property type="match status" value="1"/>
</dbReference>
<dbReference type="Pfam" id="PF13450">
    <property type="entry name" value="NAD_binding_8"/>
    <property type="match status" value="1"/>
</dbReference>
<dbReference type="OMA" id="WSALYSW"/>
<dbReference type="InterPro" id="IPR002938">
    <property type="entry name" value="FAD-bd"/>
</dbReference>
<dbReference type="AlphaFoldDB" id="F0Y370"/>
<feature type="region of interest" description="Disordered" evidence="3">
    <location>
        <begin position="381"/>
        <end position="400"/>
    </location>
</feature>
<evidence type="ECO:0000313" key="6">
    <source>
        <dbReference type="Proteomes" id="UP000002729"/>
    </source>
</evidence>
<dbReference type="PANTHER" id="PTHR13789">
    <property type="entry name" value="MONOOXYGENASE"/>
    <property type="match status" value="1"/>
</dbReference>
<accession>F0Y370</accession>
<evidence type="ECO:0000256" key="3">
    <source>
        <dbReference type="SAM" id="MobiDB-lite"/>
    </source>
</evidence>
<dbReference type="KEGG" id="aaf:AURANDRAFT_62822"/>
<dbReference type="InParanoid" id="F0Y370"/>
<keyword evidence="6" id="KW-1185">Reference proteome</keyword>
<evidence type="ECO:0000256" key="2">
    <source>
        <dbReference type="ARBA" id="ARBA00023033"/>
    </source>
</evidence>
<feature type="compositionally biased region" description="Acidic residues" evidence="3">
    <location>
        <begin position="384"/>
        <end position="397"/>
    </location>
</feature>
<dbReference type="Gene3D" id="3.50.50.60">
    <property type="entry name" value="FAD/NAD(P)-binding domain"/>
    <property type="match status" value="2"/>
</dbReference>
<dbReference type="Proteomes" id="UP000002729">
    <property type="component" value="Unassembled WGS sequence"/>
</dbReference>
<dbReference type="RefSeq" id="XP_009035031.1">
    <property type="nucleotide sequence ID" value="XM_009036783.1"/>
</dbReference>
<dbReference type="Pfam" id="PF01494">
    <property type="entry name" value="FAD_binding_3"/>
    <property type="match status" value="1"/>
</dbReference>
<sequence length="432" mass="45014">MADKRRRAAVVGASLGGLSAAQVLQDSGFVVTVFEKHGAPFSDRGGGLSCNVPYDAIRPRAPRPPPFEMNALTREHPDGPAAPCSQPAVAYGRLWDWLRDGVADLRLGAAVADVKDGPGGAHIVLAGGADRGPYELVVLADGGRSTLRRRVDATATPTYSGFCLYRGLAPLAALGGRADGTFFLWQHGDTRLDGYAVGPALNWGVTAPAPEPPRRPKGDAPPHAYAGAGDADVDAAVARAAAAFPTPWPAAVPATVVAATAGGGRPVVRHPLYHLAAARASRGRLALLGDAAHLFSPLVGSGLRAAMLDAIALKACLAAGGGDVAAALGRYDAATRAHRFDFAARSAQALAALRAGARFRLPLARPVGGVRAASFFDAARDDPPDVDLEPDTTDDDEDRRYRARVKKHPNDLDLPIIARMFEDVLACSHRDG</sequence>
<evidence type="ECO:0000313" key="5">
    <source>
        <dbReference type="EMBL" id="EGB10209.1"/>
    </source>
</evidence>
<feature type="region of interest" description="Disordered" evidence="3">
    <location>
        <begin position="206"/>
        <end position="225"/>
    </location>
</feature>